<name>A0ABS8TFY0_DATST</name>
<comment type="caution">
    <text evidence="1">The sequence shown here is derived from an EMBL/GenBank/DDBJ whole genome shotgun (WGS) entry which is preliminary data.</text>
</comment>
<evidence type="ECO:0000313" key="2">
    <source>
        <dbReference type="Proteomes" id="UP000823775"/>
    </source>
</evidence>
<sequence length="80" mass="8743">MKTDEPLVWMLMSTTIAGVLTRVSDSMAVHKVISASHRRVADCLPAYLVFCLSPAGGWRPVLPHWCFTGLAPVTPHPSMP</sequence>
<dbReference type="EMBL" id="JACEIK010001525">
    <property type="protein sequence ID" value="MCD7470078.1"/>
    <property type="molecule type" value="Genomic_DNA"/>
</dbReference>
<reference evidence="1 2" key="1">
    <citation type="journal article" date="2021" name="BMC Genomics">
        <title>Datura genome reveals duplications of psychoactive alkaloid biosynthetic genes and high mutation rate following tissue culture.</title>
        <authorList>
            <person name="Rajewski A."/>
            <person name="Carter-House D."/>
            <person name="Stajich J."/>
            <person name="Litt A."/>
        </authorList>
    </citation>
    <scope>NUCLEOTIDE SEQUENCE [LARGE SCALE GENOMIC DNA]</scope>
    <source>
        <strain evidence="1">AR-01</strain>
    </source>
</reference>
<accession>A0ABS8TFY0</accession>
<evidence type="ECO:0000313" key="1">
    <source>
        <dbReference type="EMBL" id="MCD7470078.1"/>
    </source>
</evidence>
<gene>
    <name evidence="1" type="ORF">HAX54_009652</name>
</gene>
<protein>
    <submittedName>
        <fullName evidence="1">Uncharacterized protein</fullName>
    </submittedName>
</protein>
<organism evidence="1 2">
    <name type="scientific">Datura stramonium</name>
    <name type="common">Jimsonweed</name>
    <name type="synonym">Common thornapple</name>
    <dbReference type="NCBI Taxonomy" id="4076"/>
    <lineage>
        <taxon>Eukaryota</taxon>
        <taxon>Viridiplantae</taxon>
        <taxon>Streptophyta</taxon>
        <taxon>Embryophyta</taxon>
        <taxon>Tracheophyta</taxon>
        <taxon>Spermatophyta</taxon>
        <taxon>Magnoliopsida</taxon>
        <taxon>eudicotyledons</taxon>
        <taxon>Gunneridae</taxon>
        <taxon>Pentapetalae</taxon>
        <taxon>asterids</taxon>
        <taxon>lamiids</taxon>
        <taxon>Solanales</taxon>
        <taxon>Solanaceae</taxon>
        <taxon>Solanoideae</taxon>
        <taxon>Datureae</taxon>
        <taxon>Datura</taxon>
    </lineage>
</organism>
<keyword evidence="2" id="KW-1185">Reference proteome</keyword>
<proteinExistence type="predicted"/>
<dbReference type="Proteomes" id="UP000823775">
    <property type="component" value="Unassembled WGS sequence"/>
</dbReference>